<evidence type="ECO:0000313" key="5">
    <source>
        <dbReference type="Proteomes" id="UP000297477"/>
    </source>
</evidence>
<dbReference type="SUPFAM" id="SSF53300">
    <property type="entry name" value="vWA-like"/>
    <property type="match status" value="1"/>
</dbReference>
<evidence type="ECO:0000256" key="2">
    <source>
        <dbReference type="SAM" id="Phobius"/>
    </source>
</evidence>
<feature type="transmembrane region" description="Helical" evidence="2">
    <location>
        <begin position="94"/>
        <end position="116"/>
    </location>
</feature>
<reference evidence="4 5" key="1">
    <citation type="submission" date="2019-03" db="EMBL/GenBank/DDBJ databases">
        <title>Reclassification of Micrococcus aloeverae and Micrococcus yunnanensis as later heterotypic synonyms of Micrococcus luteus.</title>
        <authorList>
            <person name="Huang C.-H."/>
        </authorList>
    </citation>
    <scope>NUCLEOTIDE SEQUENCE [LARGE SCALE GENOMIC DNA]</scope>
    <source>
        <strain evidence="4 5">BCRC 12151</strain>
    </source>
</reference>
<feature type="compositionally biased region" description="Acidic residues" evidence="1">
    <location>
        <begin position="697"/>
        <end position="772"/>
    </location>
</feature>
<dbReference type="PROSITE" id="PS50234">
    <property type="entry name" value="VWFA"/>
    <property type="match status" value="1"/>
</dbReference>
<gene>
    <name evidence="4" type="ORF">E4A49_04225</name>
</gene>
<dbReference type="Proteomes" id="UP000297477">
    <property type="component" value="Unassembled WGS sequence"/>
</dbReference>
<feature type="region of interest" description="Disordered" evidence="1">
    <location>
        <begin position="669"/>
        <end position="819"/>
    </location>
</feature>
<dbReference type="Pfam" id="PF13519">
    <property type="entry name" value="VWA_2"/>
    <property type="match status" value="1"/>
</dbReference>
<keyword evidence="2" id="KW-0472">Membrane</keyword>
<evidence type="ECO:0000256" key="1">
    <source>
        <dbReference type="SAM" id="MobiDB-lite"/>
    </source>
</evidence>
<proteinExistence type="predicted"/>
<protein>
    <submittedName>
        <fullName evidence="4">VWA domain-containing protein</fullName>
    </submittedName>
</protein>
<name>A0ABY2K3I7_9MICC</name>
<dbReference type="InterPro" id="IPR002035">
    <property type="entry name" value="VWF_A"/>
</dbReference>
<dbReference type="Gene3D" id="3.40.50.410">
    <property type="entry name" value="von Willebrand factor, type A domain"/>
    <property type="match status" value="1"/>
</dbReference>
<keyword evidence="2" id="KW-0812">Transmembrane</keyword>
<evidence type="ECO:0000313" key="4">
    <source>
        <dbReference type="EMBL" id="TFH99956.1"/>
    </source>
</evidence>
<feature type="transmembrane region" description="Helical" evidence="2">
    <location>
        <begin position="817"/>
        <end position="838"/>
    </location>
</feature>
<keyword evidence="2" id="KW-1133">Transmembrane helix</keyword>
<dbReference type="InterPro" id="IPR036465">
    <property type="entry name" value="vWFA_dom_sf"/>
</dbReference>
<keyword evidence="5" id="KW-1185">Reference proteome</keyword>
<dbReference type="SMART" id="SM00327">
    <property type="entry name" value="VWA"/>
    <property type="match status" value="1"/>
</dbReference>
<organism evidence="4 5">
    <name type="scientific">Micrococcus lylae</name>
    <dbReference type="NCBI Taxonomy" id="1273"/>
    <lineage>
        <taxon>Bacteria</taxon>
        <taxon>Bacillati</taxon>
        <taxon>Actinomycetota</taxon>
        <taxon>Actinomycetes</taxon>
        <taxon>Micrococcales</taxon>
        <taxon>Micrococcaceae</taxon>
        <taxon>Micrococcus</taxon>
    </lineage>
</organism>
<dbReference type="EMBL" id="SPKT01000006">
    <property type="protein sequence ID" value="TFH99956.1"/>
    <property type="molecule type" value="Genomic_DNA"/>
</dbReference>
<evidence type="ECO:0000259" key="3">
    <source>
        <dbReference type="PROSITE" id="PS50234"/>
    </source>
</evidence>
<sequence>MMCGASGCRAGKAALTWRFTCSRAGVHRFVAAVDENPSRLVFAFAITWGMFATANAREWSPEGRPQNTWRIDVMQHQASAAAQTHRTRTGRRPVLAAATTAGLLGLASLTAAPALAEQQKEQTPGTSQQPVVVVMDYSESMLEKDADQDGTARIDAAKDATKDLIEKTPEDAKLGMVAFGHADRKTCTKIETLQKVAKVDAKKLTKKVDALDAQGGTPIGQSLQHAADELKDVEGEKSIVLVSDGEPTCDEPPACEIAQQLAEDGIDLTVHTIGFRLQGNTKAQETLECIAEATGGTYSSADDAEQLTETLTTQTTRALQGYQTAGTPVEGGRSAEDAPRMSAGQFTDTIATQKGNEDDGDDSAGRRYYRIPYHEGYTPVVTATVVKDRETHEMLGNSDVWIRPVDLSERPYETCSSLRDTVVPPHGSGMHATVHWFEHDSFSKELSEDTRDNCLTKDDEVVVEVVHAADTASDEEIPLELMVAYAKQEKASGSPAPSPKFKDVKTAKAEQVAGGGSFNDATPIESGQTITDTLVPGEAKYFKIDAATNQTLAARVDITSDAEDNLMIWALAYNPLREHMSFMSDPDAGGSGVNGTGDLSIIGPGEGSYANGVLEEHIHPNRRISSGGAEAYSVPGGQYIKVQREYDPSAADVPQSFELTVDVRGEAEEEAGEFITTSAEYTEAFGEDSDTGRENADESDDTEREEDAEREDGADESEDTDREEDTERDGADESDDTEREEDAESSDPSDEAEESAESSDESDDTDREEESEPSPSEASGSEDGEEPSSGTDEQKDKDTEADVQAAESQDSGGIGGILPWAIGGLGVIALAGGGIILAGRRGA</sequence>
<feature type="domain" description="VWFA" evidence="3">
    <location>
        <begin position="130"/>
        <end position="315"/>
    </location>
</feature>
<comment type="caution">
    <text evidence="4">The sequence shown here is derived from an EMBL/GenBank/DDBJ whole genome shotgun (WGS) entry which is preliminary data.</text>
</comment>
<accession>A0ABY2K3I7</accession>